<feature type="region of interest" description="Disordered" evidence="1">
    <location>
        <begin position="1"/>
        <end position="21"/>
    </location>
</feature>
<dbReference type="Proteomes" id="UP001066276">
    <property type="component" value="Chromosome 6"/>
</dbReference>
<protein>
    <submittedName>
        <fullName evidence="2">Uncharacterized protein</fullName>
    </submittedName>
</protein>
<gene>
    <name evidence="2" type="ORF">NDU88_010545</name>
</gene>
<name>A0AAV7QZ34_PLEWA</name>
<evidence type="ECO:0000313" key="3">
    <source>
        <dbReference type="Proteomes" id="UP001066276"/>
    </source>
</evidence>
<sequence length="74" mass="8163">MRRENPVASRQWPWTGSSREQAAKERAQIVAEMELQAESPPSPVLSGEQLDVAVLELDNDQIHVIFGDGPPVTP</sequence>
<reference evidence="2" key="1">
    <citation type="journal article" date="2022" name="bioRxiv">
        <title>Sequencing and chromosome-scale assembly of the giantPleurodeles waltlgenome.</title>
        <authorList>
            <person name="Brown T."/>
            <person name="Elewa A."/>
            <person name="Iarovenko S."/>
            <person name="Subramanian E."/>
            <person name="Araus A.J."/>
            <person name="Petzold A."/>
            <person name="Susuki M."/>
            <person name="Suzuki K.-i.T."/>
            <person name="Hayashi T."/>
            <person name="Toyoda A."/>
            <person name="Oliveira C."/>
            <person name="Osipova E."/>
            <person name="Leigh N.D."/>
            <person name="Simon A."/>
            <person name="Yun M.H."/>
        </authorList>
    </citation>
    <scope>NUCLEOTIDE SEQUENCE</scope>
    <source>
        <strain evidence="2">20211129_DDA</strain>
        <tissue evidence="2">Liver</tissue>
    </source>
</reference>
<organism evidence="2 3">
    <name type="scientific">Pleurodeles waltl</name>
    <name type="common">Iberian ribbed newt</name>
    <dbReference type="NCBI Taxonomy" id="8319"/>
    <lineage>
        <taxon>Eukaryota</taxon>
        <taxon>Metazoa</taxon>
        <taxon>Chordata</taxon>
        <taxon>Craniata</taxon>
        <taxon>Vertebrata</taxon>
        <taxon>Euteleostomi</taxon>
        <taxon>Amphibia</taxon>
        <taxon>Batrachia</taxon>
        <taxon>Caudata</taxon>
        <taxon>Salamandroidea</taxon>
        <taxon>Salamandridae</taxon>
        <taxon>Pleurodelinae</taxon>
        <taxon>Pleurodeles</taxon>
    </lineage>
</organism>
<evidence type="ECO:0000313" key="2">
    <source>
        <dbReference type="EMBL" id="KAJ1144244.1"/>
    </source>
</evidence>
<dbReference type="AlphaFoldDB" id="A0AAV7QZ34"/>
<comment type="caution">
    <text evidence="2">The sequence shown here is derived from an EMBL/GenBank/DDBJ whole genome shotgun (WGS) entry which is preliminary data.</text>
</comment>
<evidence type="ECO:0000256" key="1">
    <source>
        <dbReference type="SAM" id="MobiDB-lite"/>
    </source>
</evidence>
<dbReference type="EMBL" id="JANPWB010000010">
    <property type="protein sequence ID" value="KAJ1144244.1"/>
    <property type="molecule type" value="Genomic_DNA"/>
</dbReference>
<keyword evidence="3" id="KW-1185">Reference proteome</keyword>
<accession>A0AAV7QZ34</accession>
<proteinExistence type="predicted"/>